<comment type="caution">
    <text evidence="3">The sequence shown here is derived from an EMBL/GenBank/DDBJ whole genome shotgun (WGS) entry which is preliminary data.</text>
</comment>
<sequence>MILQPIYSTLMKESKPISVHDPDVPACSNTPEVSLVVPAYNEGENIGVAIKTISKEMRSLGRSFELIVVDDGSSDNTVEVAKAYALQHPVRVLCLSRNFGKESAITAGLAKALGDAVIVIDADMQEPISYLKIFLEHWDQGFQMVYAVRAHRDDESWLKTWGSNAFYWLLNQMTTVPIPPHARDFRLMDRKVVDALRALPERNRFMKGLFSWVGFKTKEVSVVIEKRHGGASKFNYRRLLALAFTGLTSFSDFPLRVWVGIGCCISFASILYASWITARTMIWGSDVPGWTTITVAVFFLGGVQILSIGVLGEYLARIFSEVKSRPSHIVAEEFSYLDSPHTTQP</sequence>
<reference evidence="3" key="1">
    <citation type="submission" date="2021-01" db="EMBL/GenBank/DDBJ databases">
        <title>Modified the classification status of verrucomicrobia.</title>
        <authorList>
            <person name="Feng X."/>
        </authorList>
    </citation>
    <scope>NUCLEOTIDE SEQUENCE</scope>
    <source>
        <strain evidence="3">5K15</strain>
    </source>
</reference>
<dbReference type="PANTHER" id="PTHR48090:SF8">
    <property type="entry name" value="GLYCOSYLTRANSFERASE CSBB-RELATED"/>
    <property type="match status" value="1"/>
</dbReference>
<dbReference type="GO" id="GO:0005886">
    <property type="term" value="C:plasma membrane"/>
    <property type="evidence" value="ECO:0007669"/>
    <property type="project" value="TreeGrafter"/>
</dbReference>
<keyword evidence="1" id="KW-0472">Membrane</keyword>
<accession>A0AAE2VBZ0</accession>
<evidence type="ECO:0000259" key="2">
    <source>
        <dbReference type="Pfam" id="PF00535"/>
    </source>
</evidence>
<keyword evidence="1" id="KW-1133">Transmembrane helix</keyword>
<dbReference type="InterPro" id="IPR050256">
    <property type="entry name" value="Glycosyltransferase_2"/>
</dbReference>
<dbReference type="InterPro" id="IPR001173">
    <property type="entry name" value="Glyco_trans_2-like"/>
</dbReference>
<dbReference type="AlphaFoldDB" id="A0AAE2VBZ0"/>
<evidence type="ECO:0000313" key="3">
    <source>
        <dbReference type="EMBL" id="MBK1854426.1"/>
    </source>
</evidence>
<evidence type="ECO:0000256" key="1">
    <source>
        <dbReference type="SAM" id="Phobius"/>
    </source>
</evidence>
<dbReference type="RefSeq" id="WP_309489033.1">
    <property type="nucleotide sequence ID" value="NZ_JAENIG010000003.1"/>
</dbReference>
<dbReference type="SUPFAM" id="SSF53448">
    <property type="entry name" value="Nucleotide-diphospho-sugar transferases"/>
    <property type="match status" value="1"/>
</dbReference>
<dbReference type="PANTHER" id="PTHR48090">
    <property type="entry name" value="UNDECAPRENYL-PHOSPHATE 4-DEOXY-4-FORMAMIDO-L-ARABINOSE TRANSFERASE-RELATED"/>
    <property type="match status" value="1"/>
</dbReference>
<keyword evidence="4" id="KW-1185">Reference proteome</keyword>
<dbReference type="Gene3D" id="3.90.550.10">
    <property type="entry name" value="Spore Coat Polysaccharide Biosynthesis Protein SpsA, Chain A"/>
    <property type="match status" value="1"/>
</dbReference>
<dbReference type="CDD" id="cd04187">
    <property type="entry name" value="DPM1_like_bac"/>
    <property type="match status" value="1"/>
</dbReference>
<dbReference type="Pfam" id="PF00535">
    <property type="entry name" value="Glycos_transf_2"/>
    <property type="match status" value="1"/>
</dbReference>
<gene>
    <name evidence="3" type="ORF">JIN83_05620</name>
</gene>
<feature type="domain" description="Glycosyltransferase 2-like" evidence="2">
    <location>
        <begin position="34"/>
        <end position="195"/>
    </location>
</feature>
<keyword evidence="1" id="KW-0812">Transmembrane</keyword>
<dbReference type="EMBL" id="JAENIG010000003">
    <property type="protein sequence ID" value="MBK1854426.1"/>
    <property type="molecule type" value="Genomic_DNA"/>
</dbReference>
<feature type="transmembrane region" description="Helical" evidence="1">
    <location>
        <begin position="290"/>
        <end position="316"/>
    </location>
</feature>
<name>A0AAE2VBZ0_9BACT</name>
<protein>
    <submittedName>
        <fullName evidence="3">Glycosyltransferase family 2 protein</fullName>
    </submittedName>
</protein>
<organism evidence="3 4">
    <name type="scientific">Oceaniferula flava</name>
    <dbReference type="NCBI Taxonomy" id="2800421"/>
    <lineage>
        <taxon>Bacteria</taxon>
        <taxon>Pseudomonadati</taxon>
        <taxon>Verrucomicrobiota</taxon>
        <taxon>Verrucomicrobiia</taxon>
        <taxon>Verrucomicrobiales</taxon>
        <taxon>Verrucomicrobiaceae</taxon>
        <taxon>Oceaniferula</taxon>
    </lineage>
</organism>
<proteinExistence type="predicted"/>
<evidence type="ECO:0000313" key="4">
    <source>
        <dbReference type="Proteomes" id="UP000634206"/>
    </source>
</evidence>
<feature type="transmembrane region" description="Helical" evidence="1">
    <location>
        <begin position="257"/>
        <end position="278"/>
    </location>
</feature>
<dbReference type="InterPro" id="IPR029044">
    <property type="entry name" value="Nucleotide-diphossugar_trans"/>
</dbReference>
<dbReference type="Proteomes" id="UP000634206">
    <property type="component" value="Unassembled WGS sequence"/>
</dbReference>